<evidence type="ECO:0000313" key="2">
    <source>
        <dbReference type="Proteomes" id="UP000229459"/>
    </source>
</evidence>
<reference evidence="1 2" key="1">
    <citation type="submission" date="2017-09" db="EMBL/GenBank/DDBJ databases">
        <title>Depth-based differentiation of microbial function through sediment-hosted aquifers and enrichment of novel symbionts in the deep terrestrial subsurface.</title>
        <authorList>
            <person name="Probst A.J."/>
            <person name="Ladd B."/>
            <person name="Jarett J.K."/>
            <person name="Geller-Mcgrath D.E."/>
            <person name="Sieber C.M."/>
            <person name="Emerson J.B."/>
            <person name="Anantharaman K."/>
            <person name="Thomas B.C."/>
            <person name="Malmstrom R."/>
            <person name="Stieglmeier M."/>
            <person name="Klingl A."/>
            <person name="Woyke T."/>
            <person name="Ryan C.M."/>
            <person name="Banfield J.F."/>
        </authorList>
    </citation>
    <scope>NUCLEOTIDE SEQUENCE [LARGE SCALE GENOMIC DNA]</scope>
    <source>
        <strain evidence="1">CG23_combo_of_CG06-09_8_20_14_all_34_8</strain>
    </source>
</reference>
<comment type="caution">
    <text evidence="1">The sequence shown here is derived from an EMBL/GenBank/DDBJ whole genome shotgun (WGS) entry which is preliminary data.</text>
</comment>
<evidence type="ECO:0000313" key="1">
    <source>
        <dbReference type="EMBL" id="PIP53081.1"/>
    </source>
</evidence>
<dbReference type="Proteomes" id="UP000229459">
    <property type="component" value="Unassembled WGS sequence"/>
</dbReference>
<dbReference type="EMBL" id="PCSR01000069">
    <property type="protein sequence ID" value="PIP53081.1"/>
    <property type="molecule type" value="Genomic_DNA"/>
</dbReference>
<proteinExistence type="predicted"/>
<protein>
    <submittedName>
        <fullName evidence="1">Uncharacterized protein</fullName>
    </submittedName>
</protein>
<accession>A0A2H0B638</accession>
<organism evidence="1 2">
    <name type="scientific">Candidatus Beckwithbacteria bacterium CG23_combo_of_CG06-09_8_20_14_all_34_8</name>
    <dbReference type="NCBI Taxonomy" id="1974497"/>
    <lineage>
        <taxon>Bacteria</taxon>
        <taxon>Candidatus Beckwithiibacteriota</taxon>
    </lineage>
</organism>
<dbReference type="AlphaFoldDB" id="A0A2H0B638"/>
<feature type="non-terminal residue" evidence="1">
    <location>
        <position position="105"/>
    </location>
</feature>
<sequence length="105" mass="12382">MIKLAKIWLLIIFLIISAFAYKISQSYSFSIHFVDEEDHIIFAQYINQNYKLYTGLSSNHQPIPYLFSAVVQKVSSPPNMPMLIKRHRQAIFLYTFIWGSILVYF</sequence>
<name>A0A2H0B638_9BACT</name>
<gene>
    <name evidence="1" type="ORF">COX08_02870</name>
</gene>